<dbReference type="OrthoDB" id="3542627at2759"/>
<keyword evidence="1" id="KW-1133">Transmembrane helix</keyword>
<keyword evidence="1" id="KW-0472">Membrane</keyword>
<evidence type="ECO:0000313" key="2">
    <source>
        <dbReference type="EMBL" id="CZR62375.1"/>
    </source>
</evidence>
<dbReference type="Proteomes" id="UP000184330">
    <property type="component" value="Unassembled WGS sequence"/>
</dbReference>
<organism evidence="2 3">
    <name type="scientific">Phialocephala subalpina</name>
    <dbReference type="NCBI Taxonomy" id="576137"/>
    <lineage>
        <taxon>Eukaryota</taxon>
        <taxon>Fungi</taxon>
        <taxon>Dikarya</taxon>
        <taxon>Ascomycota</taxon>
        <taxon>Pezizomycotina</taxon>
        <taxon>Leotiomycetes</taxon>
        <taxon>Helotiales</taxon>
        <taxon>Mollisiaceae</taxon>
        <taxon>Phialocephala</taxon>
        <taxon>Phialocephala fortinii species complex</taxon>
    </lineage>
</organism>
<keyword evidence="1" id="KW-0812">Transmembrane</keyword>
<sequence length="187" mass="20440">MSIPSSSIDFATPQECISNIYSLPVVLLTCRNARTTGRIEDGRGLSAPNALVADISPFRFGIINLDIPFAFYVLTAVCVFSMLLLALFGEKRLSRGVTWAGAVLSTLASIFIMIASAVITRQMRRLRDQTRDDTRRVTNLLSQTLGSSIGDRTNWYTAVQDVSLGRVVSGLTWTSVVAIANATWIYA</sequence>
<proteinExistence type="predicted"/>
<accession>A0A1L7XBJ6</accession>
<feature type="transmembrane region" description="Helical" evidence="1">
    <location>
        <begin position="99"/>
        <end position="119"/>
    </location>
</feature>
<gene>
    <name evidence="2" type="ORF">PAC_12272</name>
</gene>
<reference evidence="2 3" key="1">
    <citation type="submission" date="2016-03" db="EMBL/GenBank/DDBJ databases">
        <authorList>
            <person name="Ploux O."/>
        </authorList>
    </citation>
    <scope>NUCLEOTIDE SEQUENCE [LARGE SCALE GENOMIC DNA]</scope>
    <source>
        <strain evidence="2 3">UAMH 11012</strain>
    </source>
</reference>
<dbReference type="AlphaFoldDB" id="A0A1L7XBJ6"/>
<evidence type="ECO:0000313" key="3">
    <source>
        <dbReference type="Proteomes" id="UP000184330"/>
    </source>
</evidence>
<feature type="transmembrane region" description="Helical" evidence="1">
    <location>
        <begin position="69"/>
        <end position="87"/>
    </location>
</feature>
<name>A0A1L7XBJ6_9HELO</name>
<evidence type="ECO:0000256" key="1">
    <source>
        <dbReference type="SAM" id="Phobius"/>
    </source>
</evidence>
<dbReference type="EMBL" id="FJOG01000020">
    <property type="protein sequence ID" value="CZR62375.1"/>
    <property type="molecule type" value="Genomic_DNA"/>
</dbReference>
<keyword evidence="3" id="KW-1185">Reference proteome</keyword>
<protein>
    <submittedName>
        <fullName evidence="2">Uncharacterized protein</fullName>
    </submittedName>
</protein>